<dbReference type="KEGG" id="aez:C3E78_14670"/>
<dbReference type="GO" id="GO:0016747">
    <property type="term" value="F:acyltransferase activity, transferring groups other than amino-acyl groups"/>
    <property type="evidence" value="ECO:0007669"/>
    <property type="project" value="InterPro"/>
</dbReference>
<dbReference type="OrthoDB" id="4119890at2"/>
<dbReference type="InterPro" id="IPR000182">
    <property type="entry name" value="GNAT_dom"/>
</dbReference>
<sequence length="322" mass="35416">MLEVQHVDVADDDAFTQLYDLYARAHTRAFDGPYLAIEKRVNLIDDDYSTKVAVVARDVDGVAVAGGTIVMALQDNTAVAFVEVFVPPEQRRRGHGSAVLDALVDIGRRGGRTIAFGEAVWAVDRETDAGRAFAEARGFSLDMMDAVRELTLPAEVPPVELDPAYTLETWRGPCPDEWLDEYADLRRILNAEAPSGETGLENEHWDAARVRKDEADLARVGRVMQVTVARSAGGELAGHTQLAFPGEGFEVYQWDTLVRPAHRGHGLGLALKVHTMHAAADLLAGRRRITTWNAASNTHMIAVNERLGFRQTAWAGEYVRAM</sequence>
<accession>A0A5F2EXI6</accession>
<protein>
    <submittedName>
        <fullName evidence="1">Uncharacterized protein</fullName>
    </submittedName>
</protein>
<dbReference type="Gene3D" id="3.40.630.30">
    <property type="match status" value="1"/>
</dbReference>
<keyword evidence="2" id="KW-1185">Reference proteome</keyword>
<reference evidence="2" key="1">
    <citation type="submission" date="2018-01" db="EMBL/GenBank/DDBJ databases">
        <authorList>
            <person name="Li J."/>
        </authorList>
    </citation>
    <scope>NUCLEOTIDE SEQUENCE [LARGE SCALE GENOMIC DNA]</scope>
    <source>
        <strain evidence="2">592</strain>
    </source>
</reference>
<dbReference type="CDD" id="cd04301">
    <property type="entry name" value="NAT_SF"/>
    <property type="match status" value="1"/>
</dbReference>
<dbReference type="PANTHER" id="PTHR43617">
    <property type="entry name" value="L-AMINO ACID N-ACETYLTRANSFERASE"/>
    <property type="match status" value="1"/>
</dbReference>
<name>A0A2S0WPU2_9ACTN</name>
<dbReference type="EMBL" id="CP026952">
    <property type="protein sequence ID" value="AWB93355.1"/>
    <property type="molecule type" value="Genomic_DNA"/>
</dbReference>
<dbReference type="SUPFAM" id="SSF55729">
    <property type="entry name" value="Acyl-CoA N-acyltransferases (Nat)"/>
    <property type="match status" value="2"/>
</dbReference>
<evidence type="ECO:0000313" key="1">
    <source>
        <dbReference type="EMBL" id="AWB93355.1"/>
    </source>
</evidence>
<dbReference type="Pfam" id="PF00583">
    <property type="entry name" value="Acetyltransf_1"/>
    <property type="match status" value="2"/>
</dbReference>
<dbReference type="InterPro" id="IPR050276">
    <property type="entry name" value="MshD_Acetyltransferase"/>
</dbReference>
<organism evidence="1 2">
    <name type="scientific">Aeromicrobium chenweiae</name>
    <dbReference type="NCBI Taxonomy" id="2079793"/>
    <lineage>
        <taxon>Bacteria</taxon>
        <taxon>Bacillati</taxon>
        <taxon>Actinomycetota</taxon>
        <taxon>Actinomycetes</taxon>
        <taxon>Propionibacteriales</taxon>
        <taxon>Nocardioidaceae</taxon>
        <taxon>Aeromicrobium</taxon>
    </lineage>
</organism>
<dbReference type="Proteomes" id="UP000244384">
    <property type="component" value="Chromosome"/>
</dbReference>
<gene>
    <name evidence="1" type="ORF">C3E78_14670</name>
</gene>
<dbReference type="InterPro" id="IPR016181">
    <property type="entry name" value="Acyl_CoA_acyltransferase"/>
</dbReference>
<dbReference type="AlphaFoldDB" id="A0A2S0WPU2"/>
<dbReference type="PROSITE" id="PS51186">
    <property type="entry name" value="GNAT"/>
    <property type="match status" value="2"/>
</dbReference>
<accession>A0A2S0WPU2</accession>
<proteinExistence type="predicted"/>
<dbReference type="RefSeq" id="WP_108579652.1">
    <property type="nucleotide sequence ID" value="NZ_CP026952.1"/>
</dbReference>
<evidence type="ECO:0000313" key="2">
    <source>
        <dbReference type="Proteomes" id="UP000244384"/>
    </source>
</evidence>